<feature type="compositionally biased region" description="Basic and acidic residues" evidence="1">
    <location>
        <begin position="22"/>
        <end position="33"/>
    </location>
</feature>
<reference evidence="2" key="1">
    <citation type="submission" date="2023-03" db="EMBL/GenBank/DDBJ databases">
        <title>Massive genome expansion in bonnet fungi (Mycena s.s.) driven by repeated elements and novel gene families across ecological guilds.</title>
        <authorList>
            <consortium name="Lawrence Berkeley National Laboratory"/>
            <person name="Harder C.B."/>
            <person name="Miyauchi S."/>
            <person name="Viragh M."/>
            <person name="Kuo A."/>
            <person name="Thoen E."/>
            <person name="Andreopoulos B."/>
            <person name="Lu D."/>
            <person name="Skrede I."/>
            <person name="Drula E."/>
            <person name="Henrissat B."/>
            <person name="Morin E."/>
            <person name="Kohler A."/>
            <person name="Barry K."/>
            <person name="LaButti K."/>
            <person name="Morin E."/>
            <person name="Salamov A."/>
            <person name="Lipzen A."/>
            <person name="Mereny Z."/>
            <person name="Hegedus B."/>
            <person name="Baldrian P."/>
            <person name="Stursova M."/>
            <person name="Weitz H."/>
            <person name="Taylor A."/>
            <person name="Grigoriev I.V."/>
            <person name="Nagy L.G."/>
            <person name="Martin F."/>
            <person name="Kauserud H."/>
        </authorList>
    </citation>
    <scope>NUCLEOTIDE SEQUENCE</scope>
    <source>
        <strain evidence="2">CBHHK002</strain>
    </source>
</reference>
<dbReference type="EMBL" id="JARIHO010000022">
    <property type="protein sequence ID" value="KAJ7343962.1"/>
    <property type="molecule type" value="Genomic_DNA"/>
</dbReference>
<dbReference type="AlphaFoldDB" id="A0AAD6ZYE8"/>
<name>A0AAD6ZYE8_9AGAR</name>
<feature type="region of interest" description="Disordered" evidence="1">
    <location>
        <begin position="258"/>
        <end position="332"/>
    </location>
</feature>
<evidence type="ECO:0008006" key="4">
    <source>
        <dbReference type="Google" id="ProtNLM"/>
    </source>
</evidence>
<keyword evidence="3" id="KW-1185">Reference proteome</keyword>
<evidence type="ECO:0000313" key="3">
    <source>
        <dbReference type="Proteomes" id="UP001218218"/>
    </source>
</evidence>
<comment type="caution">
    <text evidence="2">The sequence shown here is derived from an EMBL/GenBank/DDBJ whole genome shotgun (WGS) entry which is preliminary data.</text>
</comment>
<feature type="compositionally biased region" description="Basic and acidic residues" evidence="1">
    <location>
        <begin position="311"/>
        <end position="332"/>
    </location>
</feature>
<sequence length="384" mass="43435">MARGKRRTKTVSSHTTTRRSTRLQDKTDQRPHNSPEVQDSSEREHSPPWIGVDGSQLPEDENHDGASVHSDHDESSEQPDAHPTPAEPSDGEDEPHTLSSQVMNARAPRWQSWQDRYLALAVDQTRPFLLPPFQREEGWNATAEVLRRDSTAEGPRSAVDRSGSACKNRFMKMMKEHKKGETQSRMKTSEVEEVSEHIKLMTNLQAIMDDHHGSAKENSAKSKRKADLKDKAGEELRDAAMRGLARAEGLLDISELDGASVREKQGQRKRMRRPLSPSKRYNGARSFGDDDSDVEPPPKRRRGRNQVVQDVLERHKANDTKRLSEARERAERQHAELLQAQTTTLNAVTNLTTEIQGLRQDNRANANGTSRTTEILAEIVRKKF</sequence>
<proteinExistence type="predicted"/>
<gene>
    <name evidence="2" type="ORF">DFH08DRAFT_810495</name>
</gene>
<protein>
    <recommendedName>
        <fullName evidence="4">Myb-like domain-containing protein</fullName>
    </recommendedName>
</protein>
<evidence type="ECO:0000256" key="1">
    <source>
        <dbReference type="SAM" id="MobiDB-lite"/>
    </source>
</evidence>
<organism evidence="2 3">
    <name type="scientific">Mycena albidolilacea</name>
    <dbReference type="NCBI Taxonomy" id="1033008"/>
    <lineage>
        <taxon>Eukaryota</taxon>
        <taxon>Fungi</taxon>
        <taxon>Dikarya</taxon>
        <taxon>Basidiomycota</taxon>
        <taxon>Agaricomycotina</taxon>
        <taxon>Agaricomycetes</taxon>
        <taxon>Agaricomycetidae</taxon>
        <taxon>Agaricales</taxon>
        <taxon>Marasmiineae</taxon>
        <taxon>Mycenaceae</taxon>
        <taxon>Mycena</taxon>
    </lineage>
</organism>
<feature type="compositionally biased region" description="Basic and acidic residues" evidence="1">
    <location>
        <begin position="63"/>
        <end position="75"/>
    </location>
</feature>
<dbReference type="Proteomes" id="UP001218218">
    <property type="component" value="Unassembled WGS sequence"/>
</dbReference>
<evidence type="ECO:0000313" key="2">
    <source>
        <dbReference type="EMBL" id="KAJ7343962.1"/>
    </source>
</evidence>
<accession>A0AAD6ZYE8</accession>
<feature type="region of interest" description="Disordered" evidence="1">
    <location>
        <begin position="1"/>
        <end position="105"/>
    </location>
</feature>